<organism evidence="2 3">
    <name type="scientific">Costertonia aggregata</name>
    <dbReference type="NCBI Taxonomy" id="343403"/>
    <lineage>
        <taxon>Bacteria</taxon>
        <taxon>Pseudomonadati</taxon>
        <taxon>Bacteroidota</taxon>
        <taxon>Flavobacteriia</taxon>
        <taxon>Flavobacteriales</taxon>
        <taxon>Flavobacteriaceae</taxon>
        <taxon>Costertonia</taxon>
    </lineage>
</organism>
<dbReference type="Proteomes" id="UP000509302">
    <property type="component" value="Chromosome"/>
</dbReference>
<keyword evidence="1" id="KW-0472">Membrane</keyword>
<dbReference type="RefSeq" id="WP_179242482.1">
    <property type="nucleotide sequence ID" value="NZ_CP058595.1"/>
</dbReference>
<gene>
    <name evidence="2" type="ORF">HYG79_12880</name>
</gene>
<feature type="transmembrane region" description="Helical" evidence="1">
    <location>
        <begin position="127"/>
        <end position="147"/>
    </location>
</feature>
<keyword evidence="1" id="KW-1133">Transmembrane helix</keyword>
<reference evidence="2 3" key="1">
    <citation type="journal article" date="2006" name="Int. J. Syst. Evol. Microbiol.">
        <title>Costertonia aggregata gen. nov., sp. nov., a mesophilic marine bacterium of the family Flavobacteriaceae, isolated from a mature biofilm.</title>
        <authorList>
            <person name="Kwon K.K."/>
            <person name="Lee Y.K."/>
            <person name="Lee H.K."/>
        </authorList>
    </citation>
    <scope>NUCLEOTIDE SEQUENCE [LARGE SCALE GENOMIC DNA]</scope>
    <source>
        <strain evidence="2 3">KCCM 42265</strain>
    </source>
</reference>
<name>A0A7H9ART3_9FLAO</name>
<sequence length="260" mass="30260">MECKNCNDALRTDYSFCPACGAKIIRNRLTVKNLSYDITERYFNIDNTFLRTFWQMFTKPEVVIGGYINGIRKKYLNPISYMGIALTLSGLIVFLMKKKSELIDFDVFGVGTPSEKMQPLFDFTTDYQALLFILYIPMMAAASWLAYDRVKYNFTERLTIFIYSLAQWSIFTFVPSILILLFYPEKYGAITFPMLGLMYLYLGYIIWKTSKITGTELIARILIFYVLFTIQYFTLSLLIPLFLILSGSIDFQYFAPKKIS</sequence>
<evidence type="ECO:0000256" key="1">
    <source>
        <dbReference type="SAM" id="Phobius"/>
    </source>
</evidence>
<keyword evidence="3" id="KW-1185">Reference proteome</keyword>
<dbReference type="AlphaFoldDB" id="A0A7H9ART3"/>
<dbReference type="EMBL" id="CP058595">
    <property type="protein sequence ID" value="QLG46201.1"/>
    <property type="molecule type" value="Genomic_DNA"/>
</dbReference>
<feature type="transmembrane region" description="Helical" evidence="1">
    <location>
        <begin position="219"/>
        <end position="245"/>
    </location>
</feature>
<feature type="transmembrane region" description="Helical" evidence="1">
    <location>
        <begin position="189"/>
        <end position="207"/>
    </location>
</feature>
<dbReference type="Pfam" id="PF12412">
    <property type="entry name" value="DUF3667"/>
    <property type="match status" value="1"/>
</dbReference>
<dbReference type="KEGG" id="cagg:HYG79_12880"/>
<accession>A0A7H9ART3</accession>
<feature type="transmembrane region" description="Helical" evidence="1">
    <location>
        <begin position="79"/>
        <end position="96"/>
    </location>
</feature>
<evidence type="ECO:0000313" key="2">
    <source>
        <dbReference type="EMBL" id="QLG46201.1"/>
    </source>
</evidence>
<feature type="transmembrane region" description="Helical" evidence="1">
    <location>
        <begin position="159"/>
        <end position="183"/>
    </location>
</feature>
<proteinExistence type="predicted"/>
<protein>
    <submittedName>
        <fullName evidence="2">DUF3667 domain-containing protein</fullName>
    </submittedName>
</protein>
<evidence type="ECO:0000313" key="3">
    <source>
        <dbReference type="Proteomes" id="UP000509302"/>
    </source>
</evidence>
<keyword evidence="1" id="KW-0812">Transmembrane</keyword>
<dbReference type="InterPro" id="IPR022134">
    <property type="entry name" value="DUF3667"/>
</dbReference>